<evidence type="ECO:0000313" key="3">
    <source>
        <dbReference type="Proteomes" id="UP001500631"/>
    </source>
</evidence>
<keyword evidence="1" id="KW-0812">Transmembrane</keyword>
<keyword evidence="3" id="KW-1185">Reference proteome</keyword>
<keyword evidence="1" id="KW-1133">Transmembrane helix</keyword>
<evidence type="ECO:0000313" key="2">
    <source>
        <dbReference type="EMBL" id="GAA5102962.1"/>
    </source>
</evidence>
<feature type="transmembrane region" description="Helical" evidence="1">
    <location>
        <begin position="55"/>
        <end position="77"/>
    </location>
</feature>
<comment type="caution">
    <text evidence="2">The sequence shown here is derived from an EMBL/GenBank/DDBJ whole genome shotgun (WGS) entry which is preliminary data.</text>
</comment>
<sequence>MKKEQILLIVGGVLLVIGVVLSMMNGGADNTAIAQQATNAQEAALAISANNQKEIIMNAISMFLIGFGGVLIAIPALKFLKKKN</sequence>
<protein>
    <submittedName>
        <fullName evidence="2">Uncharacterized protein</fullName>
    </submittedName>
</protein>
<dbReference type="Proteomes" id="UP001500631">
    <property type="component" value="Unassembled WGS sequence"/>
</dbReference>
<proteinExistence type="predicted"/>
<accession>A0ABP9MWP0</accession>
<reference evidence="3" key="1">
    <citation type="journal article" date="2019" name="Int. J. Syst. Evol. Microbiol.">
        <title>The Global Catalogue of Microorganisms (GCM) 10K type strain sequencing project: providing services to taxonomists for standard genome sequencing and annotation.</title>
        <authorList>
            <consortium name="The Broad Institute Genomics Platform"/>
            <consortium name="The Broad Institute Genome Sequencing Center for Infectious Disease"/>
            <person name="Wu L."/>
            <person name="Ma J."/>
        </authorList>
    </citation>
    <scope>NUCLEOTIDE SEQUENCE [LARGE SCALE GENOMIC DNA]</scope>
    <source>
        <strain evidence="3">JCM 18424</strain>
    </source>
</reference>
<gene>
    <name evidence="2" type="ORF">GCM10023338_20830</name>
</gene>
<dbReference type="RefSeq" id="WP_077926406.1">
    <property type="nucleotide sequence ID" value="NZ_BAABKE010000008.1"/>
</dbReference>
<evidence type="ECO:0000256" key="1">
    <source>
        <dbReference type="SAM" id="Phobius"/>
    </source>
</evidence>
<dbReference type="EMBL" id="BAABKE010000008">
    <property type="protein sequence ID" value="GAA5102962.1"/>
    <property type="molecule type" value="Genomic_DNA"/>
</dbReference>
<keyword evidence="1" id="KW-0472">Membrane</keyword>
<name>A0ABP9MWP0_9GAMM</name>
<organism evidence="2 3">
    <name type="scientific">Wohlfahrtiimonas larvae</name>
    <dbReference type="NCBI Taxonomy" id="1157986"/>
    <lineage>
        <taxon>Bacteria</taxon>
        <taxon>Pseudomonadati</taxon>
        <taxon>Pseudomonadota</taxon>
        <taxon>Gammaproteobacteria</taxon>
        <taxon>Cardiobacteriales</taxon>
        <taxon>Ignatzschineriaceae</taxon>
        <taxon>Wohlfahrtiimonas</taxon>
    </lineage>
</organism>